<keyword evidence="2" id="KW-1185">Reference proteome</keyword>
<dbReference type="Proteomes" id="UP000091967">
    <property type="component" value="Unassembled WGS sequence"/>
</dbReference>
<organism evidence="1 2">
    <name type="scientific">Fusarium poae</name>
    <dbReference type="NCBI Taxonomy" id="36050"/>
    <lineage>
        <taxon>Eukaryota</taxon>
        <taxon>Fungi</taxon>
        <taxon>Dikarya</taxon>
        <taxon>Ascomycota</taxon>
        <taxon>Pezizomycotina</taxon>
        <taxon>Sordariomycetes</taxon>
        <taxon>Hypocreomycetidae</taxon>
        <taxon>Hypocreales</taxon>
        <taxon>Nectriaceae</taxon>
        <taxon>Fusarium</taxon>
    </lineage>
</organism>
<dbReference type="OrthoDB" id="5395975at2759"/>
<sequence length="455" mass="50275">MARNSSDNTEILVHITAPSRSADDTLYRQLAQAYLAFEPQKQTQVPLVSPQTRKEPCDATMKNGWAPSPSQIRAGTSFGQSFEITSQDMSFEGAVDNRASPRLPLTMVAQDMIPSSDDAGLGSLNSWCAPPSQVSDSYPMPDAGLLSVSPSRILERYIGKTQSSQTSLPYSSPTAYKQNTPIPLLEQSRGIPSSLPVPTQEESLPLEPPRFIEAEDVISSTLENEEDDFPIPSANTEIVAFEHLVPDITHNSANTVSGRSLVLSPRGRSEPPPAKRSRIGYTEHADLLRSSSDTGRVLSMTNSQVDQINSSLEIRPPSPSVGVKDVKPADLVSEKFAKLARDLGSRYRPVVTRDIDPFERGFWLLDCKDWNPAARFDAWVFLSNYLKSGLAGWGTWCRRDTTHDWIRLYCWGHVAKHTYLLLYLASGRRIKTNGAKWYGADGEAVLEITPHDKQG</sequence>
<reference evidence="1 2" key="1">
    <citation type="submission" date="2016-06" db="EMBL/GenBank/DDBJ databases">
        <title>Living apart together: crosstalk between the core and supernumerary genomes in a fungal plant pathogen.</title>
        <authorList>
            <person name="Vanheule A."/>
            <person name="Audenaert K."/>
            <person name="Warris S."/>
            <person name="Van De Geest H."/>
            <person name="Schijlen E."/>
            <person name="Hofte M."/>
            <person name="De Saeger S."/>
            <person name="Haesaert G."/>
            <person name="Waalwijk C."/>
            <person name="Van Der Lee T."/>
        </authorList>
    </citation>
    <scope>NUCLEOTIDE SEQUENCE [LARGE SCALE GENOMIC DNA]</scope>
    <source>
        <strain evidence="1 2">2516</strain>
    </source>
</reference>
<accession>A0A1B8B3J8</accession>
<name>A0A1B8B3J8_FUSPO</name>
<gene>
    <name evidence="1" type="ORF">FPOA_01238</name>
</gene>
<dbReference type="OMA" id="WGVWCRR"/>
<comment type="caution">
    <text evidence="1">The sequence shown here is derived from an EMBL/GenBank/DDBJ whole genome shotgun (WGS) entry which is preliminary data.</text>
</comment>
<protein>
    <submittedName>
        <fullName evidence="1">Uncharacterized protein</fullName>
    </submittedName>
</protein>
<dbReference type="EMBL" id="LYXU01000001">
    <property type="protein sequence ID" value="OBS27295.1"/>
    <property type="molecule type" value="Genomic_DNA"/>
</dbReference>
<proteinExistence type="predicted"/>
<dbReference type="STRING" id="36050.A0A1B8B3J8"/>
<evidence type="ECO:0000313" key="1">
    <source>
        <dbReference type="EMBL" id="OBS27295.1"/>
    </source>
</evidence>
<evidence type="ECO:0000313" key="2">
    <source>
        <dbReference type="Proteomes" id="UP000091967"/>
    </source>
</evidence>
<dbReference type="AlphaFoldDB" id="A0A1B8B3J8"/>